<organism evidence="1 2">
    <name type="scientific">Pyrenophora teres f. teres</name>
    <dbReference type="NCBI Taxonomy" id="97479"/>
    <lineage>
        <taxon>Eukaryota</taxon>
        <taxon>Fungi</taxon>
        <taxon>Dikarya</taxon>
        <taxon>Ascomycota</taxon>
        <taxon>Pezizomycotina</taxon>
        <taxon>Dothideomycetes</taxon>
        <taxon>Pleosporomycetidae</taxon>
        <taxon>Pleosporales</taxon>
        <taxon>Pleosporineae</taxon>
        <taxon>Pleosporaceae</taxon>
        <taxon>Pyrenophora</taxon>
    </lineage>
</organism>
<sequence>MHLTYVIVLPLWLVSATPVKEGSNNVEVRGANNGCPVAHGGCDGVCVIREGMIDACRTFADTVVWDFPCGKIDGQQTSCSGVPNADCVAYGDADAQTFCLVKE</sequence>
<dbReference type="Proteomes" id="UP000472372">
    <property type="component" value="Chromosome 11"/>
</dbReference>
<evidence type="ECO:0000313" key="2">
    <source>
        <dbReference type="Proteomes" id="UP000472372"/>
    </source>
</evidence>
<reference evidence="1" key="1">
    <citation type="submission" date="2021-02" db="EMBL/GenBank/DDBJ databases">
        <authorList>
            <person name="Syme A R."/>
            <person name="Syme A R."/>
            <person name="Moolhuijzen P."/>
        </authorList>
    </citation>
    <scope>NUCLEOTIDE SEQUENCE</scope>
    <source>
        <strain evidence="1">W1-1</strain>
    </source>
</reference>
<name>A0A6S6WH98_9PLEO</name>
<proteinExistence type="predicted"/>
<evidence type="ECO:0000313" key="1">
    <source>
        <dbReference type="EMBL" id="CAE7217354.1"/>
    </source>
</evidence>
<gene>
    <name evidence="1" type="ORF">PTTW11_10949</name>
</gene>
<protein>
    <submittedName>
        <fullName evidence="1">Uncharacterized protein</fullName>
    </submittedName>
</protein>
<dbReference type="AlphaFoldDB" id="A0A6S6WH98"/>
<dbReference type="EMBL" id="HG992987">
    <property type="protein sequence ID" value="CAE7217354.1"/>
    <property type="molecule type" value="Genomic_DNA"/>
</dbReference>
<accession>A0A6S6WH98</accession>